<evidence type="ECO:0000313" key="2">
    <source>
        <dbReference type="Proteomes" id="UP000178520"/>
    </source>
</evidence>
<dbReference type="AlphaFoldDB" id="A0A1F8EBI0"/>
<accession>A0A1F8EBI0</accession>
<sequence>MGKEVAMGLKKLNRLTPVMMDDIVAGQTYIRVIVDVYGWMRLSYQVFYGRAFKDKAIVVDSWWIRISENGRAVQVQSLTDMGMDPSHFHNDHRTFRNTGKNEQKLNDLVERQALAEYLTLIGYSDPKDEVAKIKVQGEDHRRFARVLDSMKYESDDLSL</sequence>
<proteinExistence type="predicted"/>
<protein>
    <submittedName>
        <fullName evidence="1">Uncharacterized protein</fullName>
    </submittedName>
</protein>
<dbReference type="Proteomes" id="UP000178520">
    <property type="component" value="Unassembled WGS sequence"/>
</dbReference>
<reference evidence="1 2" key="1">
    <citation type="journal article" date="2016" name="Nat. Commun.">
        <title>Thousands of microbial genomes shed light on interconnected biogeochemical processes in an aquifer system.</title>
        <authorList>
            <person name="Anantharaman K."/>
            <person name="Brown C.T."/>
            <person name="Hug L.A."/>
            <person name="Sharon I."/>
            <person name="Castelle C.J."/>
            <person name="Probst A.J."/>
            <person name="Thomas B.C."/>
            <person name="Singh A."/>
            <person name="Wilkins M.J."/>
            <person name="Karaoz U."/>
            <person name="Brodie E.L."/>
            <person name="Williams K.H."/>
            <person name="Hubbard S.S."/>
            <person name="Banfield J.F."/>
        </authorList>
    </citation>
    <scope>NUCLEOTIDE SEQUENCE [LARGE SCALE GENOMIC DNA]</scope>
</reference>
<organism evidence="1 2">
    <name type="scientific">Candidatus Yanofskybacteria bacterium RIFCSPHIGHO2_01_FULL_41_21</name>
    <dbReference type="NCBI Taxonomy" id="1802660"/>
    <lineage>
        <taxon>Bacteria</taxon>
        <taxon>Candidatus Yanofskyibacteriota</taxon>
    </lineage>
</organism>
<gene>
    <name evidence="1" type="ORF">A2735_02020</name>
</gene>
<evidence type="ECO:0000313" key="1">
    <source>
        <dbReference type="EMBL" id="OGM97488.1"/>
    </source>
</evidence>
<dbReference type="EMBL" id="MGJA01000012">
    <property type="protein sequence ID" value="OGM97488.1"/>
    <property type="molecule type" value="Genomic_DNA"/>
</dbReference>
<comment type="caution">
    <text evidence="1">The sequence shown here is derived from an EMBL/GenBank/DDBJ whole genome shotgun (WGS) entry which is preliminary data.</text>
</comment>
<name>A0A1F8EBI0_9BACT</name>